<dbReference type="Gene3D" id="1.20.1270.60">
    <property type="entry name" value="Arfaptin homology (AH) domain/BAR domain"/>
    <property type="match status" value="1"/>
</dbReference>
<dbReference type="Pfam" id="PF20400">
    <property type="entry name" value="BAR_4"/>
    <property type="match status" value="1"/>
</dbReference>
<evidence type="ECO:0000313" key="4">
    <source>
        <dbReference type="EMBL" id="OAA61067.1"/>
    </source>
</evidence>
<dbReference type="InterPro" id="IPR027267">
    <property type="entry name" value="AH/BAR_dom_sf"/>
</dbReference>
<dbReference type="Proteomes" id="UP000076874">
    <property type="component" value="Unassembled WGS sequence"/>
</dbReference>
<sequence length="548" mass="57686">MASAPELPSRHGTGLTAVTTSTGVTEDAIPDADPSNAAGLLAERLQAWKHACGYLEEYIGAVEKVHKEQASQYEKVLKTISKPLREGQHFDQTLGGVSGFFDNMRANTQALINTNLETEKNIKGSVLPILDRLHKEIKNKAKELAHGAQRGAKEVDKARALTQKQIELLGQQTAAFEASGGRLGPGEDPYVLNRGVIYRLNKQVVEENNHHNDLLAVQANFETFETHVIQVLQQSMEAFTLFAGGQAERTSALFGDMLSAVQRIPPDMEWKSFTQRFHDTLADPNEPLRAVDAITFPNQDHQSTHAVIEGTLERKSRNKLAWGYQTGYYVVTPSRFLHEFKDSDNVRKEPVPELSIYLPDAVISVPAGDRFTVKGKDRSKSVGSRLAGSSELQFKAHGPADAEKWFYIIRDVAGSANPNSNNVLLANDSGSVPTSPIAASPTGTTGTAGSAGASPSPVTTSSPPAGAAAAAIPATTSAATTTAAAAAAPTTATTTATISNTTPAVTHQAQEAGITGSGSGSGSGSGATAVSDKAIEAGAAAPEKATGA</sequence>
<gene>
    <name evidence="4" type="ORF">SPI_05091</name>
</gene>
<dbReference type="Gene3D" id="2.30.29.30">
    <property type="entry name" value="Pleckstrin-homology domain (PH domain)/Phosphotyrosine-binding domain (PTB)"/>
    <property type="match status" value="1"/>
</dbReference>
<feature type="domain" description="PH" evidence="3">
    <location>
        <begin position="305"/>
        <end position="414"/>
    </location>
</feature>
<evidence type="ECO:0000259" key="3">
    <source>
        <dbReference type="PROSITE" id="PS50003"/>
    </source>
</evidence>
<dbReference type="InterPro" id="IPR046869">
    <property type="entry name" value="SLM1/RGC1-like_PH"/>
</dbReference>
<dbReference type="InterPro" id="IPR046868">
    <property type="entry name" value="BAR_4"/>
</dbReference>
<organism evidence="4 5">
    <name type="scientific">Niveomyces insectorum RCEF 264</name>
    <dbReference type="NCBI Taxonomy" id="1081102"/>
    <lineage>
        <taxon>Eukaryota</taxon>
        <taxon>Fungi</taxon>
        <taxon>Dikarya</taxon>
        <taxon>Ascomycota</taxon>
        <taxon>Pezizomycotina</taxon>
        <taxon>Sordariomycetes</taxon>
        <taxon>Hypocreomycetidae</taxon>
        <taxon>Hypocreales</taxon>
        <taxon>Cordycipitaceae</taxon>
        <taxon>Niveomyces</taxon>
    </lineage>
</organism>
<protein>
    <submittedName>
        <fullName evidence="4">PH domain containing protein</fullName>
    </submittedName>
</protein>
<evidence type="ECO:0000313" key="5">
    <source>
        <dbReference type="Proteomes" id="UP000076874"/>
    </source>
</evidence>
<evidence type="ECO:0000256" key="1">
    <source>
        <dbReference type="ARBA" id="ARBA00022553"/>
    </source>
</evidence>
<dbReference type="PROSITE" id="PS50003">
    <property type="entry name" value="PH_DOMAIN"/>
    <property type="match status" value="1"/>
</dbReference>
<dbReference type="InterPro" id="IPR001849">
    <property type="entry name" value="PH_domain"/>
</dbReference>
<dbReference type="SUPFAM" id="SSF50729">
    <property type="entry name" value="PH domain-like"/>
    <property type="match status" value="1"/>
</dbReference>
<feature type="compositionally biased region" description="Low complexity" evidence="2">
    <location>
        <begin position="438"/>
        <end position="467"/>
    </location>
</feature>
<dbReference type="PANTHER" id="PTHR31941:SF1">
    <property type="entry name" value="CYTOSKELETAL SIGNALING PROTEIN SLM1"/>
    <property type="match status" value="1"/>
</dbReference>
<keyword evidence="5" id="KW-1185">Reference proteome</keyword>
<comment type="caution">
    <text evidence="4">The sequence shown here is derived from an EMBL/GenBank/DDBJ whole genome shotgun (WGS) entry which is preliminary data.</text>
</comment>
<dbReference type="SMART" id="SM00233">
    <property type="entry name" value="PH"/>
    <property type="match status" value="1"/>
</dbReference>
<dbReference type="PANTHER" id="PTHR31941">
    <property type="entry name" value="CYTOSKELETAL SIGNALING PROTEIN SLM1"/>
    <property type="match status" value="1"/>
</dbReference>
<dbReference type="STRING" id="1081102.A0A167TY23"/>
<evidence type="ECO:0000256" key="2">
    <source>
        <dbReference type="SAM" id="MobiDB-lite"/>
    </source>
</evidence>
<feature type="compositionally biased region" description="Low complexity" evidence="2">
    <location>
        <begin position="536"/>
        <end position="548"/>
    </location>
</feature>
<accession>A0A167TY23</accession>
<reference evidence="4 5" key="1">
    <citation type="journal article" date="2016" name="Genome Biol. Evol.">
        <title>Divergent and convergent evolution of fungal pathogenicity.</title>
        <authorList>
            <person name="Shang Y."/>
            <person name="Xiao G."/>
            <person name="Zheng P."/>
            <person name="Cen K."/>
            <person name="Zhan S."/>
            <person name="Wang C."/>
        </authorList>
    </citation>
    <scope>NUCLEOTIDE SEQUENCE [LARGE SCALE GENOMIC DNA]</scope>
    <source>
        <strain evidence="4 5">RCEF 264</strain>
    </source>
</reference>
<dbReference type="OrthoDB" id="2264563at2759"/>
<keyword evidence="1" id="KW-0597">Phosphoprotein</keyword>
<proteinExistence type="predicted"/>
<name>A0A167TY23_9HYPO</name>
<dbReference type="EMBL" id="AZHD01000008">
    <property type="protein sequence ID" value="OAA61067.1"/>
    <property type="molecule type" value="Genomic_DNA"/>
</dbReference>
<feature type="region of interest" description="Disordered" evidence="2">
    <location>
        <begin position="434"/>
        <end position="467"/>
    </location>
</feature>
<dbReference type="AlphaFoldDB" id="A0A167TY23"/>
<dbReference type="InterPro" id="IPR011993">
    <property type="entry name" value="PH-like_dom_sf"/>
</dbReference>
<feature type="compositionally biased region" description="Gly residues" evidence="2">
    <location>
        <begin position="515"/>
        <end position="525"/>
    </location>
</feature>
<dbReference type="Pfam" id="PF20399">
    <property type="entry name" value="PH_20"/>
    <property type="match status" value="1"/>
</dbReference>
<feature type="region of interest" description="Disordered" evidence="2">
    <location>
        <begin position="498"/>
        <end position="548"/>
    </location>
</feature>